<dbReference type="Proteomes" id="UP000799778">
    <property type="component" value="Unassembled WGS sequence"/>
</dbReference>
<evidence type="ECO:0000256" key="3">
    <source>
        <dbReference type="ARBA" id="ARBA00022833"/>
    </source>
</evidence>
<dbReference type="RefSeq" id="XP_033383912.1">
    <property type="nucleotide sequence ID" value="XM_033533123.1"/>
</dbReference>
<dbReference type="AlphaFoldDB" id="A0A6A5XRL4"/>
<dbReference type="PROSITE" id="PS50865">
    <property type="entry name" value="ZF_MYND_2"/>
    <property type="match status" value="1"/>
</dbReference>
<keyword evidence="1" id="KW-0479">Metal-binding</keyword>
<protein>
    <recommendedName>
        <fullName evidence="5">MYND-type domain-containing protein</fullName>
    </recommendedName>
</protein>
<keyword evidence="3" id="KW-0862">Zinc</keyword>
<dbReference type="Gene3D" id="6.10.140.2220">
    <property type="match status" value="1"/>
</dbReference>
<keyword evidence="2 4" id="KW-0863">Zinc-finger</keyword>
<proteinExistence type="predicted"/>
<dbReference type="GO" id="GO:0008270">
    <property type="term" value="F:zinc ion binding"/>
    <property type="evidence" value="ECO:0007669"/>
    <property type="project" value="UniProtKB-KW"/>
</dbReference>
<evidence type="ECO:0000259" key="5">
    <source>
        <dbReference type="PROSITE" id="PS50865"/>
    </source>
</evidence>
<organism evidence="6 7">
    <name type="scientific">Aaosphaeria arxii CBS 175.79</name>
    <dbReference type="NCBI Taxonomy" id="1450172"/>
    <lineage>
        <taxon>Eukaryota</taxon>
        <taxon>Fungi</taxon>
        <taxon>Dikarya</taxon>
        <taxon>Ascomycota</taxon>
        <taxon>Pezizomycotina</taxon>
        <taxon>Dothideomycetes</taxon>
        <taxon>Pleosporomycetidae</taxon>
        <taxon>Pleosporales</taxon>
        <taxon>Pleosporales incertae sedis</taxon>
        <taxon>Aaosphaeria</taxon>
    </lineage>
</organism>
<keyword evidence="7" id="KW-1185">Reference proteome</keyword>
<evidence type="ECO:0000256" key="4">
    <source>
        <dbReference type="PROSITE-ProRule" id="PRU00134"/>
    </source>
</evidence>
<dbReference type="SUPFAM" id="SSF144232">
    <property type="entry name" value="HIT/MYND zinc finger-like"/>
    <property type="match status" value="1"/>
</dbReference>
<evidence type="ECO:0000313" key="6">
    <source>
        <dbReference type="EMBL" id="KAF2015573.1"/>
    </source>
</evidence>
<dbReference type="OrthoDB" id="4851849at2759"/>
<sequence length="865" mass="98318">MSESFDWSSSGLDWTHFHSLANLLSLRNGGQAEPASLSSVALEEDWTYSDNEDEYAPSMGGTDVARFLSGSGHEKLKKKLLDCLAEFAANKKGGTGVACSVLEEAEDNVAIWIARNDGFSEIDQPVFDRIGELLGALSVDEGDQPKTLLWEEIISYHRNRISKDHVPALRASFKAYGATCTQNDTMALDAALSCLRGILFDHTPNNDHVHDRHAKLAIACYDLRQTRNIEKILHSSPSATSKSKKLWFTICSFARLRVAFQTFKDIALALPSFAQVSVILVPRPVVPSHMSRCPLSLSQTFGLLQLTLNPATTKAVLCQKWTVERAEHEFTERQNQCPNIHCEVQMLMFLNSRASSASNPFPYIGCSKLSCFMYHNFLQSYGRFTTRGCHGRLFRPWTMPIVNQLLPGRADRTAKALVSVQIEVQNQLTASVENYLPLERTSVVGKNSDFSVRQEQDSSEDLGIGRLRIKTELNRVAAMFKGLVTFIILGLFNLVFPKSFALKINRQIEKIHGSVTQPYSKPEGIELKHSCAICDKPTTRRCSLCNRDFFCSDACQQKRFDRHLFTCSERPLTTADYLWKSLAEDRMPPEDEVLEDFGFDALVGIDKTYLLGLYRGLFLSEQVSPEDVHKWRTAEILTEKIKEFYFNIPEQFRGGYFPWFLKNSNILEHPTTKEEAKQKLKTILYDQAISYLDSEDYNTEPKDLRPEAKRDSYIILAQAVYHCIPNEIERNWYTFGFVTCRGQGEESILVEIYRLLLAKSDDSAFFKFNKRPSGTAPLATFTEFWKAYEAGTLIKLMDLKGLRERRSRLPFLEEFLSSGPHGPRPSVWDLKWFLRSEIRLITPRRLQSSLTTDSHTATHLKKSAH</sequence>
<dbReference type="InterPro" id="IPR002893">
    <property type="entry name" value="Znf_MYND"/>
</dbReference>
<dbReference type="Pfam" id="PF01753">
    <property type="entry name" value="zf-MYND"/>
    <property type="match status" value="1"/>
</dbReference>
<accession>A0A6A5XRL4</accession>
<dbReference type="EMBL" id="ML978069">
    <property type="protein sequence ID" value="KAF2015573.1"/>
    <property type="molecule type" value="Genomic_DNA"/>
</dbReference>
<reference evidence="6" key="1">
    <citation type="journal article" date="2020" name="Stud. Mycol.">
        <title>101 Dothideomycetes genomes: a test case for predicting lifestyles and emergence of pathogens.</title>
        <authorList>
            <person name="Haridas S."/>
            <person name="Albert R."/>
            <person name="Binder M."/>
            <person name="Bloem J."/>
            <person name="Labutti K."/>
            <person name="Salamov A."/>
            <person name="Andreopoulos B."/>
            <person name="Baker S."/>
            <person name="Barry K."/>
            <person name="Bills G."/>
            <person name="Bluhm B."/>
            <person name="Cannon C."/>
            <person name="Castanera R."/>
            <person name="Culley D."/>
            <person name="Daum C."/>
            <person name="Ezra D."/>
            <person name="Gonzalez J."/>
            <person name="Henrissat B."/>
            <person name="Kuo A."/>
            <person name="Liang C."/>
            <person name="Lipzen A."/>
            <person name="Lutzoni F."/>
            <person name="Magnuson J."/>
            <person name="Mondo S."/>
            <person name="Nolan M."/>
            <person name="Ohm R."/>
            <person name="Pangilinan J."/>
            <person name="Park H.-J."/>
            <person name="Ramirez L."/>
            <person name="Alfaro M."/>
            <person name="Sun H."/>
            <person name="Tritt A."/>
            <person name="Yoshinaga Y."/>
            <person name="Zwiers L.-H."/>
            <person name="Turgeon B."/>
            <person name="Goodwin S."/>
            <person name="Spatafora J."/>
            <person name="Crous P."/>
            <person name="Grigoriev I."/>
        </authorList>
    </citation>
    <scope>NUCLEOTIDE SEQUENCE</scope>
    <source>
        <strain evidence="6">CBS 175.79</strain>
    </source>
</reference>
<gene>
    <name evidence="6" type="ORF">BU24DRAFT_480328</name>
</gene>
<dbReference type="Pfam" id="PF14441">
    <property type="entry name" value="OTT_1508_deam"/>
    <property type="match status" value="1"/>
</dbReference>
<dbReference type="InterPro" id="IPR027796">
    <property type="entry name" value="OTT_1508_deam-like"/>
</dbReference>
<name>A0A6A5XRL4_9PLEO</name>
<feature type="domain" description="MYND-type" evidence="5">
    <location>
        <begin position="531"/>
        <end position="567"/>
    </location>
</feature>
<evidence type="ECO:0000313" key="7">
    <source>
        <dbReference type="Proteomes" id="UP000799778"/>
    </source>
</evidence>
<evidence type="ECO:0000256" key="2">
    <source>
        <dbReference type="ARBA" id="ARBA00022771"/>
    </source>
</evidence>
<dbReference type="GeneID" id="54290520"/>
<evidence type="ECO:0000256" key="1">
    <source>
        <dbReference type="ARBA" id="ARBA00022723"/>
    </source>
</evidence>